<accession>A0A445MAN4</accession>
<dbReference type="Proteomes" id="UP000290560">
    <property type="component" value="Unassembled WGS sequence"/>
</dbReference>
<dbReference type="AlphaFoldDB" id="A0A445MAN4"/>
<sequence length="127" mass="14404">MPTTYGCDLRINVHVMTKLCMAIFTGTQPRDDEARLCTRTRTRTGDAGFHMQARHGAARASKALDCTAGIHVGFGQVVTRTIGLYGLNMAQFRQSIYYSFRESVRHRQRNPTKPNKRRTHRPGQILP</sequence>
<reference evidence="2" key="1">
    <citation type="journal article" date="2018" name="Data Brief">
        <title>Genome sequence data from 17 accessions of Ensete ventricosum, a staple food crop for millions in Ethiopia.</title>
        <authorList>
            <person name="Yemataw Z."/>
            <person name="Muzemil S."/>
            <person name="Ambachew D."/>
            <person name="Tripathi L."/>
            <person name="Tesfaye K."/>
            <person name="Chala A."/>
            <person name="Farbos A."/>
            <person name="O'Neill P."/>
            <person name="Moore K."/>
            <person name="Grant M."/>
            <person name="Studholme D.J."/>
        </authorList>
    </citation>
    <scope>NUCLEOTIDE SEQUENCE [LARGE SCALE GENOMIC DNA]</scope>
    <source>
        <tissue evidence="2">Leaf</tissue>
    </source>
</reference>
<evidence type="ECO:0000313" key="2">
    <source>
        <dbReference type="EMBL" id="RZR71293.1"/>
    </source>
</evidence>
<gene>
    <name evidence="2" type="ORF">BHM03_00004373</name>
</gene>
<protein>
    <submittedName>
        <fullName evidence="2">Uncharacterized protein</fullName>
    </submittedName>
</protein>
<proteinExistence type="predicted"/>
<name>A0A445MAN4_ENSVE</name>
<evidence type="ECO:0000256" key="1">
    <source>
        <dbReference type="SAM" id="MobiDB-lite"/>
    </source>
</evidence>
<dbReference type="EMBL" id="KV875514">
    <property type="protein sequence ID" value="RZR71293.1"/>
    <property type="molecule type" value="Genomic_DNA"/>
</dbReference>
<feature type="compositionally biased region" description="Basic residues" evidence="1">
    <location>
        <begin position="104"/>
        <end position="121"/>
    </location>
</feature>
<organism evidence="2">
    <name type="scientific">Ensete ventricosum</name>
    <name type="common">Abyssinian banana</name>
    <name type="synonym">Musa ensete</name>
    <dbReference type="NCBI Taxonomy" id="4639"/>
    <lineage>
        <taxon>Eukaryota</taxon>
        <taxon>Viridiplantae</taxon>
        <taxon>Streptophyta</taxon>
        <taxon>Embryophyta</taxon>
        <taxon>Tracheophyta</taxon>
        <taxon>Spermatophyta</taxon>
        <taxon>Magnoliopsida</taxon>
        <taxon>Liliopsida</taxon>
        <taxon>Zingiberales</taxon>
        <taxon>Musaceae</taxon>
        <taxon>Ensete</taxon>
    </lineage>
</organism>
<feature type="region of interest" description="Disordered" evidence="1">
    <location>
        <begin position="103"/>
        <end position="127"/>
    </location>
</feature>